<dbReference type="PANTHER" id="PTHR43301:SF3">
    <property type="entry name" value="ARABINAN ENDO-1,5-ALPHA-L-ARABINOSIDASE A-RELATED"/>
    <property type="match status" value="1"/>
</dbReference>
<comment type="pathway">
    <text evidence="1">Glycan metabolism; L-arabinan degradation.</text>
</comment>
<keyword evidence="9" id="KW-1185">Reference proteome</keyword>
<reference evidence="8" key="2">
    <citation type="submission" date="2020-09" db="EMBL/GenBank/DDBJ databases">
        <authorList>
            <person name="Sun Q."/>
            <person name="Ohkuma M."/>
        </authorList>
    </citation>
    <scope>NUCLEOTIDE SEQUENCE</scope>
    <source>
        <strain evidence="8">JCM 3313</strain>
    </source>
</reference>
<accession>A0A918AP69</accession>
<dbReference type="AlphaFoldDB" id="A0A918AP69"/>
<dbReference type="InterPro" id="IPR006710">
    <property type="entry name" value="Glyco_hydro_43"/>
</dbReference>
<dbReference type="Gene3D" id="2.80.10.50">
    <property type="match status" value="1"/>
</dbReference>
<dbReference type="InterPro" id="IPR007934">
    <property type="entry name" value="AbfB_ABD"/>
</dbReference>
<dbReference type="Pfam" id="PF04616">
    <property type="entry name" value="Glyco_hydro_43"/>
    <property type="match status" value="1"/>
</dbReference>
<evidence type="ECO:0000259" key="7">
    <source>
        <dbReference type="Pfam" id="PF05270"/>
    </source>
</evidence>
<keyword evidence="4 5" id="KW-0326">Glycosidase</keyword>
<name>A0A918AP69_9PSEU</name>
<reference evidence="8" key="1">
    <citation type="journal article" date="2014" name="Int. J. Syst. Evol. Microbiol.">
        <title>Complete genome sequence of Corynebacterium casei LMG S-19264T (=DSM 44701T), isolated from a smear-ripened cheese.</title>
        <authorList>
            <consortium name="US DOE Joint Genome Institute (JGI-PGF)"/>
            <person name="Walter F."/>
            <person name="Albersmeier A."/>
            <person name="Kalinowski J."/>
            <person name="Ruckert C."/>
        </authorList>
    </citation>
    <scope>NUCLEOTIDE SEQUENCE</scope>
    <source>
        <strain evidence="8">JCM 3313</strain>
    </source>
</reference>
<feature type="domain" description="Alpha-L-arabinofuranosidase B arabinose-binding" evidence="7">
    <location>
        <begin position="305"/>
        <end position="437"/>
    </location>
</feature>
<feature type="chain" id="PRO_5039227013" description="Alpha-L-arabinofuranosidase B arabinose-binding domain-containing protein" evidence="6">
    <location>
        <begin position="29"/>
        <end position="442"/>
    </location>
</feature>
<dbReference type="InterPro" id="IPR023296">
    <property type="entry name" value="Glyco_hydro_beta-prop_sf"/>
</dbReference>
<evidence type="ECO:0000256" key="3">
    <source>
        <dbReference type="ARBA" id="ARBA00022801"/>
    </source>
</evidence>
<comment type="caution">
    <text evidence="8">The sequence shown here is derived from an EMBL/GenBank/DDBJ whole genome shotgun (WGS) entry which is preliminary data.</text>
</comment>
<feature type="signal peptide" evidence="6">
    <location>
        <begin position="1"/>
        <end position="28"/>
    </location>
</feature>
<evidence type="ECO:0000256" key="4">
    <source>
        <dbReference type="ARBA" id="ARBA00023295"/>
    </source>
</evidence>
<dbReference type="Gene3D" id="2.115.10.20">
    <property type="entry name" value="Glycosyl hydrolase domain, family 43"/>
    <property type="match status" value="1"/>
</dbReference>
<dbReference type="GO" id="GO:0046556">
    <property type="term" value="F:alpha-L-arabinofuranosidase activity"/>
    <property type="evidence" value="ECO:0007669"/>
    <property type="project" value="InterPro"/>
</dbReference>
<dbReference type="Pfam" id="PF05270">
    <property type="entry name" value="AbfB"/>
    <property type="match status" value="1"/>
</dbReference>
<dbReference type="Proteomes" id="UP000639606">
    <property type="component" value="Unassembled WGS sequence"/>
</dbReference>
<keyword evidence="6" id="KW-0732">Signal</keyword>
<dbReference type="CDD" id="cd08983">
    <property type="entry name" value="GH43_Bt3655-like"/>
    <property type="match status" value="1"/>
</dbReference>
<evidence type="ECO:0000256" key="5">
    <source>
        <dbReference type="RuleBase" id="RU361187"/>
    </source>
</evidence>
<dbReference type="GO" id="GO:0046373">
    <property type="term" value="P:L-arabinose metabolic process"/>
    <property type="evidence" value="ECO:0007669"/>
    <property type="project" value="InterPro"/>
</dbReference>
<evidence type="ECO:0000256" key="1">
    <source>
        <dbReference type="ARBA" id="ARBA00004834"/>
    </source>
</evidence>
<comment type="similarity">
    <text evidence="2 5">Belongs to the glycosyl hydrolase 43 family.</text>
</comment>
<proteinExistence type="inferred from homology"/>
<dbReference type="RefSeq" id="WP_189223510.1">
    <property type="nucleotide sequence ID" value="NZ_BMRG01000004.1"/>
</dbReference>
<protein>
    <recommendedName>
        <fullName evidence="7">Alpha-L-arabinofuranosidase B arabinose-binding domain-containing protein</fullName>
    </recommendedName>
</protein>
<keyword evidence="3 5" id="KW-0378">Hydrolase</keyword>
<evidence type="ECO:0000256" key="2">
    <source>
        <dbReference type="ARBA" id="ARBA00009865"/>
    </source>
</evidence>
<gene>
    <name evidence="8" type="ORF">GCM10010185_26370</name>
</gene>
<dbReference type="InterPro" id="IPR050727">
    <property type="entry name" value="GH43_arabinanases"/>
</dbReference>
<dbReference type="PANTHER" id="PTHR43301">
    <property type="entry name" value="ARABINAN ENDO-1,5-ALPHA-L-ARABINOSIDASE"/>
    <property type="match status" value="1"/>
</dbReference>
<evidence type="ECO:0000313" key="9">
    <source>
        <dbReference type="Proteomes" id="UP000639606"/>
    </source>
</evidence>
<sequence>MRTRLHTAVLAVAATLVALLVRAPAAEAVGPAPHYLMTAFTNTSESNMYVYDSPDATDFALVRANAYTPPTGLIRDPSVMRHTDGRYYVVHTTGWTGDTIAFARSTDGVNWTFLRTLTVGLNGATGSTWAPEWFKDTDGSVHVIFSASREGVGGQFRPYRITATRGDLSRWTAPTPLGIPANFIDSFLVKVDGTYHNFLKNETTKYVEHAVARSLAGPWHFVGTGDWAGWGPGLEGPALVQLPNGRWRIYFDQYGAGRYFYADTPDLRAFGAKAELPGLSGVARHFTVLREEVGDRTAVPAGNRSLRSVDHPDRYVRHRDNVAYLEPVSTALDRQDATFSVVAGLAHTDCYSFESSNYPGHFLRHRGTALVLGRFDGSAEFRGDATFCGRAGLAGRGTTSFESYDHPGHYLRHAGQEMRVEPRELGGRFAADASFSVVAPLA</sequence>
<evidence type="ECO:0000256" key="6">
    <source>
        <dbReference type="SAM" id="SignalP"/>
    </source>
</evidence>
<dbReference type="EMBL" id="BMRG01000004">
    <property type="protein sequence ID" value="GGP52977.1"/>
    <property type="molecule type" value="Genomic_DNA"/>
</dbReference>
<dbReference type="InterPro" id="IPR036195">
    <property type="entry name" value="AbfB_ABD_sf"/>
</dbReference>
<dbReference type="CDD" id="cd23399">
    <property type="entry name" value="beta-trefoil_ABD_ABFB"/>
    <property type="match status" value="1"/>
</dbReference>
<evidence type="ECO:0000313" key="8">
    <source>
        <dbReference type="EMBL" id="GGP52977.1"/>
    </source>
</evidence>
<dbReference type="SUPFAM" id="SSF110221">
    <property type="entry name" value="AbfB domain"/>
    <property type="match status" value="1"/>
</dbReference>
<dbReference type="SUPFAM" id="SSF75005">
    <property type="entry name" value="Arabinanase/levansucrase/invertase"/>
    <property type="match status" value="1"/>
</dbReference>
<organism evidence="8 9">
    <name type="scientific">Saccharothrix coeruleofusca</name>
    <dbReference type="NCBI Taxonomy" id="33919"/>
    <lineage>
        <taxon>Bacteria</taxon>
        <taxon>Bacillati</taxon>
        <taxon>Actinomycetota</taxon>
        <taxon>Actinomycetes</taxon>
        <taxon>Pseudonocardiales</taxon>
        <taxon>Pseudonocardiaceae</taxon>
        <taxon>Saccharothrix</taxon>
    </lineage>
</organism>